<sequence length="982" mass="113033">MASSSNSTSSALVTSPRRSNHYDVFVTFRGEDTRNNFTDHLFDTFHREGISAFRDDTNLPKGESIGPKLLCAIENSQVFVVVLSRNYAFSTSCLQELEKILEWVKVSKKHVLPVFYDVDPSMVRKQSGIYGEAFVKHEQRFQQDSQMVQRWREALIQVADLSGWDLHDNFRKEEKPLLFCFVRVLFVFVYEIICVNGQLLSSFRRQSPEIKKIVQRIMDILDCKSICVSNDLVGMDSHMQKLEKLLLLDSVNDGRVIGICGMGGIGKTTLATALLHDGPLNVQKQILHQTLNEEHHHICNLHIASNLIRRRLCCQSILLIFDNVDKVEQLEKIVVRRDWLDVGSKIIIISRDEHILKEYGVDEVYKVPLLDWTNSRRLLCRKAFKIDHILSGYEGLVNGVLHYVNGLPLAIKVLGSFLFDRDIIEWESALVRLRESPNKDVMDVLVLIDKSLVSIEEEIQMHDMLQELGRNIVQENSSKERRKWSRLWLKEQFYDVMLENMYVEAMVLDSEIRIDGEEMDEAIFKRFSSLRLLIIEDVDISGSLSCLSNKLRYFEWHEYPFMYLPSNFQPNQLVQHILKHSCIKQLWKGRKYLPNLITLDLSYSSHLIKVPNFGEFPNLEHLNLEGCKNLLRLDPSIGLLRKIVSLNLKDCKNLVSIPNNIFGLSFLKDLNMCGCSEVFNIPWDLNIIESVLLFLPNSPFPTPTAQTNWLTSIISLSCFCGLNQLPDAIGCLHWLEELNLGGNKFVTLPSLRDLSKLVCLNLEHCKLLESLPQLPFPTAIKHNLRKKTTVKKRGLYIFNCPKLCESEHYCSRSEISSWFKNQSKGDSIRIDSSPIIHDNNNNIIGFVCCAVFSMAPHHPSRYLPLEFVEIHGKRNCTTSIPVILIESLFTVKSNHIWLAYFPLESFWNVRNETMHVAASTGEGLVIKVKIFGYHWVYKHDLQELNLTMMNHRNTLAGKRKSLAIEDEAQPRPKLHSTSKLPE</sequence>
<dbReference type="SMART" id="SM00255">
    <property type="entry name" value="TIR"/>
    <property type="match status" value="1"/>
</dbReference>
<dbReference type="Gene3D" id="1.10.8.430">
    <property type="entry name" value="Helical domain of apoptotic protease-activating factors"/>
    <property type="match status" value="1"/>
</dbReference>
<reference evidence="10" key="3">
    <citation type="submission" date="2015-04" db="UniProtKB">
        <authorList>
            <consortium name="EnsemblPlants"/>
        </authorList>
    </citation>
    <scope>IDENTIFICATION</scope>
    <source>
        <strain evidence="10">cv. Jemalong A17</strain>
    </source>
</reference>
<dbReference type="InterPro" id="IPR001611">
    <property type="entry name" value="Leu-rich_rpt"/>
</dbReference>
<dbReference type="Pfam" id="PF00931">
    <property type="entry name" value="NB-ARC"/>
    <property type="match status" value="1"/>
</dbReference>
<gene>
    <name evidence="9" type="ordered locus">MTR_4g081280</name>
</gene>
<dbReference type="Pfam" id="PF23282">
    <property type="entry name" value="WHD_ROQ1"/>
    <property type="match status" value="1"/>
</dbReference>
<dbReference type="Gene3D" id="3.80.10.10">
    <property type="entry name" value="Ribonuclease Inhibitor"/>
    <property type="match status" value="2"/>
</dbReference>
<evidence type="ECO:0000256" key="3">
    <source>
        <dbReference type="ARBA" id="ARBA00022737"/>
    </source>
</evidence>
<name>G7JF24_MEDTR</name>
<keyword evidence="4" id="KW-0378">Hydrolase</keyword>
<dbReference type="PROSITE" id="PS50104">
    <property type="entry name" value="TIR"/>
    <property type="match status" value="1"/>
</dbReference>
<evidence type="ECO:0000313" key="10">
    <source>
        <dbReference type="EnsemblPlants" id="AES89890"/>
    </source>
</evidence>
<dbReference type="PANTHER" id="PTHR11017">
    <property type="entry name" value="LEUCINE-RICH REPEAT-CONTAINING PROTEIN"/>
    <property type="match status" value="1"/>
</dbReference>
<dbReference type="InterPro" id="IPR042197">
    <property type="entry name" value="Apaf_helical"/>
</dbReference>
<dbReference type="EMBL" id="CM001220">
    <property type="protein sequence ID" value="AES89890.1"/>
    <property type="molecule type" value="Genomic_DNA"/>
</dbReference>
<dbReference type="GO" id="GO:0007165">
    <property type="term" value="P:signal transduction"/>
    <property type="evidence" value="ECO:0007669"/>
    <property type="project" value="InterPro"/>
</dbReference>
<proteinExistence type="predicted"/>
<dbReference type="PROSITE" id="PS51450">
    <property type="entry name" value="LRR"/>
    <property type="match status" value="1"/>
</dbReference>
<dbReference type="Gene3D" id="3.40.50.300">
    <property type="entry name" value="P-loop containing nucleotide triphosphate hydrolases"/>
    <property type="match status" value="2"/>
</dbReference>
<evidence type="ECO:0000256" key="5">
    <source>
        <dbReference type="ARBA" id="ARBA00023027"/>
    </source>
</evidence>
<evidence type="ECO:0000256" key="7">
    <source>
        <dbReference type="SAM" id="MobiDB-lite"/>
    </source>
</evidence>
<organism evidence="9 11">
    <name type="scientific">Medicago truncatula</name>
    <name type="common">Barrel medic</name>
    <name type="synonym">Medicago tribuloides</name>
    <dbReference type="NCBI Taxonomy" id="3880"/>
    <lineage>
        <taxon>Eukaryota</taxon>
        <taxon>Viridiplantae</taxon>
        <taxon>Streptophyta</taxon>
        <taxon>Embryophyta</taxon>
        <taxon>Tracheophyta</taxon>
        <taxon>Spermatophyta</taxon>
        <taxon>Magnoliopsida</taxon>
        <taxon>eudicotyledons</taxon>
        <taxon>Gunneridae</taxon>
        <taxon>Pentapetalae</taxon>
        <taxon>rosids</taxon>
        <taxon>fabids</taxon>
        <taxon>Fabales</taxon>
        <taxon>Fabaceae</taxon>
        <taxon>Papilionoideae</taxon>
        <taxon>50 kb inversion clade</taxon>
        <taxon>NPAAA clade</taxon>
        <taxon>Hologalegina</taxon>
        <taxon>IRL clade</taxon>
        <taxon>Trifolieae</taxon>
        <taxon>Medicago</taxon>
    </lineage>
</organism>
<dbReference type="InterPro" id="IPR000157">
    <property type="entry name" value="TIR_dom"/>
</dbReference>
<dbReference type="InterPro" id="IPR058192">
    <property type="entry name" value="WHD_ROQ1-like"/>
</dbReference>
<keyword evidence="2" id="KW-0433">Leucine-rich repeat</keyword>
<dbReference type="Pfam" id="PF20160">
    <property type="entry name" value="C-JID"/>
    <property type="match status" value="1"/>
</dbReference>
<dbReference type="InterPro" id="IPR035897">
    <property type="entry name" value="Toll_tir_struct_dom_sf"/>
</dbReference>
<reference evidence="9 11" key="1">
    <citation type="journal article" date="2011" name="Nature">
        <title>The Medicago genome provides insight into the evolution of rhizobial symbioses.</title>
        <authorList>
            <person name="Young N.D."/>
            <person name="Debelle F."/>
            <person name="Oldroyd G.E."/>
            <person name="Geurts R."/>
            <person name="Cannon S.B."/>
            <person name="Udvardi M.K."/>
            <person name="Benedito V.A."/>
            <person name="Mayer K.F."/>
            <person name="Gouzy J."/>
            <person name="Schoof H."/>
            <person name="Van de Peer Y."/>
            <person name="Proost S."/>
            <person name="Cook D.R."/>
            <person name="Meyers B.C."/>
            <person name="Spannagl M."/>
            <person name="Cheung F."/>
            <person name="De Mita S."/>
            <person name="Krishnakumar V."/>
            <person name="Gundlach H."/>
            <person name="Zhou S."/>
            <person name="Mudge J."/>
            <person name="Bharti A.K."/>
            <person name="Murray J.D."/>
            <person name="Naoumkina M.A."/>
            <person name="Rosen B."/>
            <person name="Silverstein K.A."/>
            <person name="Tang H."/>
            <person name="Rombauts S."/>
            <person name="Zhao P.X."/>
            <person name="Zhou P."/>
            <person name="Barbe V."/>
            <person name="Bardou P."/>
            <person name="Bechner M."/>
            <person name="Bellec A."/>
            <person name="Berger A."/>
            <person name="Berges H."/>
            <person name="Bidwell S."/>
            <person name="Bisseling T."/>
            <person name="Choisne N."/>
            <person name="Couloux A."/>
            <person name="Denny R."/>
            <person name="Deshpande S."/>
            <person name="Dai X."/>
            <person name="Doyle J.J."/>
            <person name="Dudez A.M."/>
            <person name="Farmer A.D."/>
            <person name="Fouteau S."/>
            <person name="Franken C."/>
            <person name="Gibelin C."/>
            <person name="Gish J."/>
            <person name="Goldstein S."/>
            <person name="Gonzalez A.J."/>
            <person name="Green P.J."/>
            <person name="Hallab A."/>
            <person name="Hartog M."/>
            <person name="Hua A."/>
            <person name="Humphray S.J."/>
            <person name="Jeong D.H."/>
            <person name="Jing Y."/>
            <person name="Jocker A."/>
            <person name="Kenton S.M."/>
            <person name="Kim D.J."/>
            <person name="Klee K."/>
            <person name="Lai H."/>
            <person name="Lang C."/>
            <person name="Lin S."/>
            <person name="Macmil S.L."/>
            <person name="Magdelenat G."/>
            <person name="Matthews L."/>
            <person name="McCorrison J."/>
            <person name="Monaghan E.L."/>
            <person name="Mun J.H."/>
            <person name="Najar F.Z."/>
            <person name="Nicholson C."/>
            <person name="Noirot C."/>
            <person name="O'Bleness M."/>
            <person name="Paule C.R."/>
            <person name="Poulain J."/>
            <person name="Prion F."/>
            <person name="Qin B."/>
            <person name="Qu C."/>
            <person name="Retzel E.F."/>
            <person name="Riddle C."/>
            <person name="Sallet E."/>
            <person name="Samain S."/>
            <person name="Samson N."/>
            <person name="Sanders I."/>
            <person name="Saurat O."/>
            <person name="Scarpelli C."/>
            <person name="Schiex T."/>
            <person name="Segurens B."/>
            <person name="Severin A.J."/>
            <person name="Sherrier D.J."/>
            <person name="Shi R."/>
            <person name="Sims S."/>
            <person name="Singer S.R."/>
            <person name="Sinharoy S."/>
            <person name="Sterck L."/>
            <person name="Viollet A."/>
            <person name="Wang B.B."/>
            <person name="Wang K."/>
            <person name="Wang M."/>
            <person name="Wang X."/>
            <person name="Warfsmann J."/>
            <person name="Weissenbach J."/>
            <person name="White D.D."/>
            <person name="White J.D."/>
            <person name="Wiley G.B."/>
            <person name="Wincker P."/>
            <person name="Xing Y."/>
            <person name="Yang L."/>
            <person name="Yao Z."/>
            <person name="Ying F."/>
            <person name="Zhai J."/>
            <person name="Zhou L."/>
            <person name="Zuber A."/>
            <person name="Denarie J."/>
            <person name="Dixon R.A."/>
            <person name="May G.D."/>
            <person name="Schwartz D.C."/>
            <person name="Rogers J."/>
            <person name="Quetier F."/>
            <person name="Town C.D."/>
            <person name="Roe B.A."/>
        </authorList>
    </citation>
    <scope>NUCLEOTIDE SEQUENCE [LARGE SCALE GENOMIC DNA]</scope>
    <source>
        <strain evidence="9">A17</strain>
        <strain evidence="10 11">cv. Jemalong A17</strain>
    </source>
</reference>
<keyword evidence="5" id="KW-0520">NAD</keyword>
<evidence type="ECO:0000256" key="2">
    <source>
        <dbReference type="ARBA" id="ARBA00022614"/>
    </source>
</evidence>
<dbReference type="EnsemblPlants" id="AES89890">
    <property type="protein sequence ID" value="AES89890"/>
    <property type="gene ID" value="MTR_4g081280"/>
</dbReference>
<dbReference type="AlphaFoldDB" id="G7JF24"/>
<evidence type="ECO:0000313" key="11">
    <source>
        <dbReference type="Proteomes" id="UP000002051"/>
    </source>
</evidence>
<dbReference type="PRINTS" id="PR00364">
    <property type="entry name" value="DISEASERSIST"/>
</dbReference>
<dbReference type="eggNOG" id="ENOG502R41B">
    <property type="taxonomic scope" value="Eukaryota"/>
</dbReference>
<accession>G7JF24</accession>
<dbReference type="SUPFAM" id="SSF52200">
    <property type="entry name" value="Toll/Interleukin receptor TIR domain"/>
    <property type="match status" value="1"/>
</dbReference>
<keyword evidence="3" id="KW-0677">Repeat</keyword>
<dbReference type="InterPro" id="IPR045344">
    <property type="entry name" value="C-JID"/>
</dbReference>
<dbReference type="InterPro" id="IPR044974">
    <property type="entry name" value="Disease_R_plants"/>
</dbReference>
<dbReference type="InterPro" id="IPR002182">
    <property type="entry name" value="NB-ARC"/>
</dbReference>
<feature type="domain" description="TIR" evidence="8">
    <location>
        <begin position="20"/>
        <end position="155"/>
    </location>
</feature>
<dbReference type="GO" id="GO:0061809">
    <property type="term" value="F:NAD+ nucleosidase activity, cyclic ADP-ribose generating"/>
    <property type="evidence" value="ECO:0007669"/>
    <property type="project" value="UniProtKB-EC"/>
</dbReference>
<dbReference type="PANTHER" id="PTHR11017:SF259">
    <property type="entry name" value="ADP-RIBOSYL CYCLASE_CYCLIC ADP-RIBOSE HYDROLASE"/>
    <property type="match status" value="1"/>
</dbReference>
<dbReference type="SUPFAM" id="SSF52058">
    <property type="entry name" value="L domain-like"/>
    <property type="match status" value="1"/>
</dbReference>
<dbReference type="SUPFAM" id="SSF52540">
    <property type="entry name" value="P-loop containing nucleoside triphosphate hydrolases"/>
    <property type="match status" value="1"/>
</dbReference>
<feature type="region of interest" description="Disordered" evidence="7">
    <location>
        <begin position="961"/>
        <end position="982"/>
    </location>
</feature>
<dbReference type="GO" id="GO:0006952">
    <property type="term" value="P:defense response"/>
    <property type="evidence" value="ECO:0007669"/>
    <property type="project" value="InterPro"/>
</dbReference>
<evidence type="ECO:0000313" key="9">
    <source>
        <dbReference type="EMBL" id="AES89890.1"/>
    </source>
</evidence>
<evidence type="ECO:0000259" key="8">
    <source>
        <dbReference type="PROSITE" id="PS50104"/>
    </source>
</evidence>
<dbReference type="Pfam" id="PF01582">
    <property type="entry name" value="TIR"/>
    <property type="match status" value="1"/>
</dbReference>
<dbReference type="InterPro" id="IPR027417">
    <property type="entry name" value="P-loop_NTPase"/>
</dbReference>
<dbReference type="InterPro" id="IPR032675">
    <property type="entry name" value="LRR_dom_sf"/>
</dbReference>
<comment type="catalytic activity">
    <reaction evidence="6">
        <text>NAD(+) + H2O = ADP-D-ribose + nicotinamide + H(+)</text>
        <dbReference type="Rhea" id="RHEA:16301"/>
        <dbReference type="ChEBI" id="CHEBI:15377"/>
        <dbReference type="ChEBI" id="CHEBI:15378"/>
        <dbReference type="ChEBI" id="CHEBI:17154"/>
        <dbReference type="ChEBI" id="CHEBI:57540"/>
        <dbReference type="ChEBI" id="CHEBI:57967"/>
        <dbReference type="EC" id="3.2.2.6"/>
    </reaction>
    <physiologicalReaction direction="left-to-right" evidence="6">
        <dbReference type="Rhea" id="RHEA:16302"/>
    </physiologicalReaction>
</comment>
<dbReference type="GO" id="GO:0043531">
    <property type="term" value="F:ADP binding"/>
    <property type="evidence" value="ECO:0007669"/>
    <property type="project" value="InterPro"/>
</dbReference>
<dbReference type="FunFam" id="3.40.50.10140:FF:000007">
    <property type="entry name" value="Disease resistance protein (TIR-NBS-LRR class)"/>
    <property type="match status" value="1"/>
</dbReference>
<dbReference type="HOGENOM" id="CLU_001561_0_2_1"/>
<dbReference type="Proteomes" id="UP000002051">
    <property type="component" value="Chromosome 4"/>
</dbReference>
<protein>
    <recommendedName>
        <fullName evidence="1">ADP-ribosyl cyclase/cyclic ADP-ribose hydrolase</fullName>
        <ecNumber evidence="1">3.2.2.6</ecNumber>
    </recommendedName>
</protein>
<evidence type="ECO:0000256" key="4">
    <source>
        <dbReference type="ARBA" id="ARBA00022801"/>
    </source>
</evidence>
<evidence type="ECO:0000256" key="1">
    <source>
        <dbReference type="ARBA" id="ARBA00011982"/>
    </source>
</evidence>
<reference evidence="9 11" key="2">
    <citation type="journal article" date="2014" name="BMC Genomics">
        <title>An improved genome release (version Mt4.0) for the model legume Medicago truncatula.</title>
        <authorList>
            <person name="Tang H."/>
            <person name="Krishnakumar V."/>
            <person name="Bidwell S."/>
            <person name="Rosen B."/>
            <person name="Chan A."/>
            <person name="Zhou S."/>
            <person name="Gentzbittel L."/>
            <person name="Childs K.L."/>
            <person name="Yandell M."/>
            <person name="Gundlach H."/>
            <person name="Mayer K.F."/>
            <person name="Schwartz D.C."/>
            <person name="Town C.D."/>
        </authorList>
    </citation>
    <scope>GENOME REANNOTATION</scope>
    <source>
        <strain evidence="10 11">cv. Jemalong A17</strain>
    </source>
</reference>
<dbReference type="EC" id="3.2.2.6" evidence="1"/>
<evidence type="ECO:0000256" key="6">
    <source>
        <dbReference type="ARBA" id="ARBA00047304"/>
    </source>
</evidence>
<keyword evidence="11" id="KW-1185">Reference proteome</keyword>
<dbReference type="PaxDb" id="3880-AES89890"/>
<dbReference type="Gene3D" id="3.40.50.10140">
    <property type="entry name" value="Toll/interleukin-1 receptor homology (TIR) domain"/>
    <property type="match status" value="1"/>
</dbReference>